<accession>A0A369JAY0</accession>
<evidence type="ECO:0000256" key="1">
    <source>
        <dbReference type="SAM" id="MobiDB-lite"/>
    </source>
</evidence>
<dbReference type="Proteomes" id="UP000076154">
    <property type="component" value="Unassembled WGS sequence"/>
</dbReference>
<organism evidence="2 3">
    <name type="scientific">Hypsizygus marmoreus</name>
    <name type="common">White beech mushroom</name>
    <name type="synonym">Agaricus marmoreus</name>
    <dbReference type="NCBI Taxonomy" id="39966"/>
    <lineage>
        <taxon>Eukaryota</taxon>
        <taxon>Fungi</taxon>
        <taxon>Dikarya</taxon>
        <taxon>Basidiomycota</taxon>
        <taxon>Agaricomycotina</taxon>
        <taxon>Agaricomycetes</taxon>
        <taxon>Agaricomycetidae</taxon>
        <taxon>Agaricales</taxon>
        <taxon>Tricholomatineae</taxon>
        <taxon>Lyophyllaceae</taxon>
        <taxon>Hypsizygus</taxon>
    </lineage>
</organism>
<feature type="region of interest" description="Disordered" evidence="1">
    <location>
        <begin position="1"/>
        <end position="33"/>
    </location>
</feature>
<sequence length="185" mass="21086">MRMQPTIQYPSRSYPRSSKTSLDNRASTNPTAEFNKPSWTRKYSSANVSPHVNPVWIMVPTDLALTLLSMYLSQHVTHRRIMGNLFRRYANEGMYFGQTLATIINPFLHVLDSISLPTTAIHDGWVTAGDNTTNRSTIHRSINNNWYDGTANPFCREDQHHNQLIGAMKWCLTSQRGEQNTSTAK</sequence>
<reference evidence="2" key="1">
    <citation type="submission" date="2018-04" db="EMBL/GenBank/DDBJ databases">
        <title>Whole genome sequencing of Hypsizygus marmoreus.</title>
        <authorList>
            <person name="Choi I.-G."/>
            <person name="Min B."/>
            <person name="Kim J.-G."/>
            <person name="Kim S."/>
            <person name="Oh Y.-L."/>
            <person name="Kong W.-S."/>
            <person name="Park H."/>
            <person name="Jeong J."/>
            <person name="Song E.-S."/>
        </authorList>
    </citation>
    <scope>NUCLEOTIDE SEQUENCE [LARGE SCALE GENOMIC DNA]</scope>
    <source>
        <strain evidence="2">51987-8</strain>
    </source>
</reference>
<dbReference type="AlphaFoldDB" id="A0A369JAY0"/>
<keyword evidence="3" id="KW-1185">Reference proteome</keyword>
<protein>
    <submittedName>
        <fullName evidence="2">Uncharacterized protein</fullName>
    </submittedName>
</protein>
<name>A0A369JAY0_HYPMA</name>
<evidence type="ECO:0000313" key="2">
    <source>
        <dbReference type="EMBL" id="RDB18370.1"/>
    </source>
</evidence>
<gene>
    <name evidence="2" type="ORF">Hypma_000381</name>
</gene>
<proteinExistence type="predicted"/>
<comment type="caution">
    <text evidence="2">The sequence shown here is derived from an EMBL/GenBank/DDBJ whole genome shotgun (WGS) entry which is preliminary data.</text>
</comment>
<dbReference type="EMBL" id="LUEZ02000102">
    <property type="protein sequence ID" value="RDB18370.1"/>
    <property type="molecule type" value="Genomic_DNA"/>
</dbReference>
<evidence type="ECO:0000313" key="3">
    <source>
        <dbReference type="Proteomes" id="UP000076154"/>
    </source>
</evidence>
<dbReference type="InParanoid" id="A0A369JAY0"/>